<evidence type="ECO:0000313" key="10">
    <source>
        <dbReference type="EMBL" id="SJZ51806.1"/>
    </source>
</evidence>
<dbReference type="PANTHER" id="PTHR22854">
    <property type="entry name" value="TRYPTOPHAN BIOSYNTHESIS PROTEIN"/>
    <property type="match status" value="1"/>
</dbReference>
<dbReference type="OrthoDB" id="9804217at2"/>
<dbReference type="InterPro" id="IPR013785">
    <property type="entry name" value="Aldolase_TIM"/>
</dbReference>
<dbReference type="CDD" id="cd00331">
    <property type="entry name" value="IGPS"/>
    <property type="match status" value="1"/>
</dbReference>
<proteinExistence type="predicted"/>
<dbReference type="Pfam" id="PF00218">
    <property type="entry name" value="IGPS"/>
    <property type="match status" value="1"/>
</dbReference>
<dbReference type="GO" id="GO:0004425">
    <property type="term" value="F:indole-3-glycerol-phosphate synthase activity"/>
    <property type="evidence" value="ECO:0007669"/>
    <property type="project" value="UniProtKB-EC"/>
</dbReference>
<dbReference type="EMBL" id="FUXA01000005">
    <property type="protein sequence ID" value="SJZ51806.1"/>
    <property type="molecule type" value="Genomic_DNA"/>
</dbReference>
<dbReference type="GO" id="GO:0004640">
    <property type="term" value="F:phosphoribosylanthranilate isomerase activity"/>
    <property type="evidence" value="ECO:0007669"/>
    <property type="project" value="TreeGrafter"/>
</dbReference>
<dbReference type="SUPFAM" id="SSF51366">
    <property type="entry name" value="Ribulose-phoshate binding barrel"/>
    <property type="match status" value="1"/>
</dbReference>
<evidence type="ECO:0000313" key="11">
    <source>
        <dbReference type="Proteomes" id="UP000189857"/>
    </source>
</evidence>
<sequence length="239" mass="26293">MNKFSESLKNRKNEGRLPIIVDFKCVSPGVGRLIDEHDAHYLAQMIEDAGAPAISVVTEPNDFGGSIRLLKDIRRLVDIPILRKDFIRDTKEIDRSIDAGADSVLLMCSVMSEEEMKICYEYAVEKGIEPFVETHNLEEIALAKNLGAKLVGINNRNILKLEKDGGTVDTTASLLDSGNGDNRKEDLFGKDVFLVSESGILSADDAKKAVSCGADAVLIGTAIWKASYPIEFYRELTNI</sequence>
<keyword evidence="5" id="KW-0210">Decarboxylase</keyword>
<dbReference type="GO" id="GO:0000162">
    <property type="term" value="P:L-tryptophan biosynthetic process"/>
    <property type="evidence" value="ECO:0007669"/>
    <property type="project" value="UniProtKB-UniPathway"/>
</dbReference>
<accession>A0A1T4LAS7</accession>
<comment type="catalytic activity">
    <reaction evidence="1">
        <text>1-(2-carboxyphenylamino)-1-deoxy-D-ribulose 5-phosphate + H(+) = (1S,2R)-1-C-(indol-3-yl)glycerol 3-phosphate + CO2 + H2O</text>
        <dbReference type="Rhea" id="RHEA:23476"/>
        <dbReference type="ChEBI" id="CHEBI:15377"/>
        <dbReference type="ChEBI" id="CHEBI:15378"/>
        <dbReference type="ChEBI" id="CHEBI:16526"/>
        <dbReference type="ChEBI" id="CHEBI:58613"/>
        <dbReference type="ChEBI" id="CHEBI:58866"/>
        <dbReference type="EC" id="4.1.1.48"/>
    </reaction>
</comment>
<evidence type="ECO:0000256" key="2">
    <source>
        <dbReference type="ARBA" id="ARBA00004696"/>
    </source>
</evidence>
<keyword evidence="6" id="KW-0822">Tryptophan biosynthesis</keyword>
<dbReference type="InterPro" id="IPR013798">
    <property type="entry name" value="Indole-3-glycerol_P_synth_dom"/>
</dbReference>
<evidence type="ECO:0000256" key="1">
    <source>
        <dbReference type="ARBA" id="ARBA00001633"/>
    </source>
</evidence>
<protein>
    <recommendedName>
        <fullName evidence="3">indole-3-glycerol-phosphate synthase</fullName>
        <ecNumber evidence="3">4.1.1.48</ecNumber>
    </recommendedName>
</protein>
<dbReference type="PANTHER" id="PTHR22854:SF2">
    <property type="entry name" value="INDOLE-3-GLYCEROL-PHOSPHATE SYNTHASE"/>
    <property type="match status" value="1"/>
</dbReference>
<reference evidence="10 11" key="1">
    <citation type="submission" date="2017-02" db="EMBL/GenBank/DDBJ databases">
        <authorList>
            <person name="Peterson S.W."/>
        </authorList>
    </citation>
    <scope>NUCLEOTIDE SEQUENCE [LARGE SCALE GENOMIC DNA]</scope>
    <source>
        <strain evidence="10 11">ATCC 17233</strain>
    </source>
</reference>
<evidence type="ECO:0000256" key="6">
    <source>
        <dbReference type="ARBA" id="ARBA00022822"/>
    </source>
</evidence>
<keyword evidence="8" id="KW-0456">Lyase</keyword>
<gene>
    <name evidence="10" type="ORF">SAMN02745110_00765</name>
</gene>
<comment type="pathway">
    <text evidence="2">Amino-acid biosynthesis; L-tryptophan biosynthesis; L-tryptophan from chorismate: step 4/5.</text>
</comment>
<dbReference type="InterPro" id="IPR011060">
    <property type="entry name" value="RibuloseP-bd_barrel"/>
</dbReference>
<dbReference type="Gene3D" id="3.20.20.70">
    <property type="entry name" value="Aldolase class I"/>
    <property type="match status" value="1"/>
</dbReference>
<dbReference type="RefSeq" id="WP_078786545.1">
    <property type="nucleotide sequence ID" value="NZ_FMTO01000005.1"/>
</dbReference>
<evidence type="ECO:0000256" key="5">
    <source>
        <dbReference type="ARBA" id="ARBA00022793"/>
    </source>
</evidence>
<evidence type="ECO:0000256" key="4">
    <source>
        <dbReference type="ARBA" id="ARBA00022605"/>
    </source>
</evidence>
<keyword evidence="4" id="KW-0028">Amino-acid biosynthesis</keyword>
<dbReference type="AlphaFoldDB" id="A0A1T4LAS7"/>
<name>A0A1T4LAS7_9FIRM</name>
<evidence type="ECO:0000259" key="9">
    <source>
        <dbReference type="Pfam" id="PF00218"/>
    </source>
</evidence>
<dbReference type="UniPathway" id="UPA00035">
    <property type="reaction ID" value="UER00043"/>
</dbReference>
<evidence type="ECO:0000256" key="7">
    <source>
        <dbReference type="ARBA" id="ARBA00023141"/>
    </source>
</evidence>
<keyword evidence="7" id="KW-0057">Aromatic amino acid biosynthesis</keyword>
<evidence type="ECO:0000256" key="3">
    <source>
        <dbReference type="ARBA" id="ARBA00012362"/>
    </source>
</evidence>
<dbReference type="InterPro" id="IPR045186">
    <property type="entry name" value="Indole-3-glycerol_P_synth"/>
</dbReference>
<evidence type="ECO:0000256" key="8">
    <source>
        <dbReference type="ARBA" id="ARBA00023239"/>
    </source>
</evidence>
<dbReference type="EC" id="4.1.1.48" evidence="3"/>
<organism evidence="10 11">
    <name type="scientific">Eubacterium ruminantium</name>
    <dbReference type="NCBI Taxonomy" id="42322"/>
    <lineage>
        <taxon>Bacteria</taxon>
        <taxon>Bacillati</taxon>
        <taxon>Bacillota</taxon>
        <taxon>Clostridia</taxon>
        <taxon>Eubacteriales</taxon>
        <taxon>Eubacteriaceae</taxon>
        <taxon>Eubacterium</taxon>
    </lineage>
</organism>
<dbReference type="Proteomes" id="UP000189857">
    <property type="component" value="Unassembled WGS sequence"/>
</dbReference>
<keyword evidence="11" id="KW-1185">Reference proteome</keyword>
<feature type="domain" description="Indole-3-glycerol phosphate synthase" evidence="9">
    <location>
        <begin position="3"/>
        <end position="228"/>
    </location>
</feature>